<comment type="catalytic activity">
    <reaction evidence="8">
        <text>L-seryl-[protein] + ATP = O-phospho-L-seryl-[protein] + ADP + H(+)</text>
        <dbReference type="Rhea" id="RHEA:17989"/>
        <dbReference type="Rhea" id="RHEA-COMP:9863"/>
        <dbReference type="Rhea" id="RHEA-COMP:11604"/>
        <dbReference type="ChEBI" id="CHEBI:15378"/>
        <dbReference type="ChEBI" id="CHEBI:29999"/>
        <dbReference type="ChEBI" id="CHEBI:30616"/>
        <dbReference type="ChEBI" id="CHEBI:83421"/>
        <dbReference type="ChEBI" id="CHEBI:456216"/>
        <dbReference type="EC" id="2.7.11.1"/>
    </reaction>
</comment>
<dbReference type="InterPro" id="IPR000719">
    <property type="entry name" value="Prot_kinase_dom"/>
</dbReference>
<evidence type="ECO:0000256" key="2">
    <source>
        <dbReference type="ARBA" id="ARBA00022527"/>
    </source>
</evidence>
<evidence type="ECO:0000259" key="10">
    <source>
        <dbReference type="PROSITE" id="PS50011"/>
    </source>
</evidence>
<evidence type="ECO:0000256" key="6">
    <source>
        <dbReference type="ARBA" id="ARBA00022840"/>
    </source>
</evidence>
<feature type="binding site" evidence="9">
    <location>
        <position position="55"/>
    </location>
    <ligand>
        <name>ATP</name>
        <dbReference type="ChEBI" id="CHEBI:30616"/>
    </ligand>
</feature>
<evidence type="ECO:0000256" key="4">
    <source>
        <dbReference type="ARBA" id="ARBA00022741"/>
    </source>
</evidence>
<dbReference type="SUPFAM" id="SSF56112">
    <property type="entry name" value="Protein kinase-like (PK-like)"/>
    <property type="match status" value="1"/>
</dbReference>
<evidence type="ECO:0000256" key="1">
    <source>
        <dbReference type="ARBA" id="ARBA00012513"/>
    </source>
</evidence>
<dbReference type="InParanoid" id="A0A1Y2EI62"/>
<dbReference type="STRING" id="1141098.A0A1Y2EI62"/>
<dbReference type="Gene3D" id="3.30.200.20">
    <property type="entry name" value="Phosphorylase Kinase, domain 1"/>
    <property type="match status" value="1"/>
</dbReference>
<dbReference type="GO" id="GO:0005737">
    <property type="term" value="C:cytoplasm"/>
    <property type="evidence" value="ECO:0007669"/>
    <property type="project" value="TreeGrafter"/>
</dbReference>
<comment type="catalytic activity">
    <reaction evidence="7">
        <text>L-threonyl-[protein] + ATP = O-phospho-L-threonyl-[protein] + ADP + H(+)</text>
        <dbReference type="Rhea" id="RHEA:46608"/>
        <dbReference type="Rhea" id="RHEA-COMP:11060"/>
        <dbReference type="Rhea" id="RHEA-COMP:11605"/>
        <dbReference type="ChEBI" id="CHEBI:15378"/>
        <dbReference type="ChEBI" id="CHEBI:30013"/>
        <dbReference type="ChEBI" id="CHEBI:30616"/>
        <dbReference type="ChEBI" id="CHEBI:61977"/>
        <dbReference type="ChEBI" id="CHEBI:456216"/>
        <dbReference type="EC" id="2.7.11.1"/>
    </reaction>
</comment>
<dbReference type="PANTHER" id="PTHR47634:SF9">
    <property type="entry name" value="PROTEIN KINASE DOMAIN-CONTAINING PROTEIN-RELATED"/>
    <property type="match status" value="1"/>
</dbReference>
<dbReference type="GO" id="GO:0005524">
    <property type="term" value="F:ATP binding"/>
    <property type="evidence" value="ECO:0007669"/>
    <property type="project" value="UniProtKB-UniRule"/>
</dbReference>
<proteinExistence type="predicted"/>
<feature type="domain" description="Protein kinase" evidence="10">
    <location>
        <begin position="26"/>
        <end position="157"/>
    </location>
</feature>
<dbReference type="OrthoDB" id="5979581at2759"/>
<dbReference type="PANTHER" id="PTHR47634">
    <property type="entry name" value="PROTEIN KINASE DOMAIN-CONTAINING PROTEIN-RELATED"/>
    <property type="match status" value="1"/>
</dbReference>
<dbReference type="GO" id="GO:0004674">
    <property type="term" value="F:protein serine/threonine kinase activity"/>
    <property type="evidence" value="ECO:0007669"/>
    <property type="project" value="UniProtKB-KW"/>
</dbReference>
<keyword evidence="6 9" id="KW-0067">ATP-binding</keyword>
<dbReference type="Proteomes" id="UP000193689">
    <property type="component" value="Unassembled WGS sequence"/>
</dbReference>
<evidence type="ECO:0000256" key="8">
    <source>
        <dbReference type="ARBA" id="ARBA00048679"/>
    </source>
</evidence>
<organism evidence="11 12">
    <name type="scientific">Pseudomassariella vexata</name>
    <dbReference type="NCBI Taxonomy" id="1141098"/>
    <lineage>
        <taxon>Eukaryota</taxon>
        <taxon>Fungi</taxon>
        <taxon>Dikarya</taxon>
        <taxon>Ascomycota</taxon>
        <taxon>Pezizomycotina</taxon>
        <taxon>Sordariomycetes</taxon>
        <taxon>Xylariomycetidae</taxon>
        <taxon>Amphisphaeriales</taxon>
        <taxon>Pseudomassariaceae</taxon>
        <taxon>Pseudomassariella</taxon>
    </lineage>
</organism>
<dbReference type="Gene3D" id="1.10.510.10">
    <property type="entry name" value="Transferase(Phosphotransferase) domain 1"/>
    <property type="match status" value="1"/>
</dbReference>
<dbReference type="GO" id="GO:0050684">
    <property type="term" value="P:regulation of mRNA processing"/>
    <property type="evidence" value="ECO:0007669"/>
    <property type="project" value="TreeGrafter"/>
</dbReference>
<accession>A0A1Y2EI62</accession>
<evidence type="ECO:0000256" key="3">
    <source>
        <dbReference type="ARBA" id="ARBA00022679"/>
    </source>
</evidence>
<evidence type="ECO:0000256" key="5">
    <source>
        <dbReference type="ARBA" id="ARBA00022777"/>
    </source>
</evidence>
<keyword evidence="5 11" id="KW-0418">Kinase</keyword>
<dbReference type="EC" id="2.7.11.1" evidence="1"/>
<name>A0A1Y2EI62_9PEZI</name>
<reference evidence="11 12" key="1">
    <citation type="submission" date="2016-07" db="EMBL/GenBank/DDBJ databases">
        <title>Pervasive Adenine N6-methylation of Active Genes in Fungi.</title>
        <authorList>
            <consortium name="DOE Joint Genome Institute"/>
            <person name="Mondo S.J."/>
            <person name="Dannebaum R.O."/>
            <person name="Kuo R.C."/>
            <person name="Labutti K."/>
            <person name="Haridas S."/>
            <person name="Kuo A."/>
            <person name="Salamov A."/>
            <person name="Ahrendt S.R."/>
            <person name="Lipzen A."/>
            <person name="Sullivan W."/>
            <person name="Andreopoulos W.B."/>
            <person name="Clum A."/>
            <person name="Lindquist E."/>
            <person name="Daum C."/>
            <person name="Ramamoorthy G.K."/>
            <person name="Gryganskyi A."/>
            <person name="Culley D."/>
            <person name="Magnuson J.K."/>
            <person name="James T.Y."/>
            <person name="O'Malley M.A."/>
            <person name="Stajich J.E."/>
            <person name="Spatafora J.W."/>
            <person name="Visel A."/>
            <person name="Grigoriev I.V."/>
        </authorList>
    </citation>
    <scope>NUCLEOTIDE SEQUENCE [LARGE SCALE GENOMIC DNA]</scope>
    <source>
        <strain evidence="11 12">CBS 129021</strain>
    </source>
</reference>
<dbReference type="GO" id="GO:0000245">
    <property type="term" value="P:spliceosomal complex assembly"/>
    <property type="evidence" value="ECO:0007669"/>
    <property type="project" value="TreeGrafter"/>
</dbReference>
<gene>
    <name evidence="11" type="ORF">BCR38DRAFT_333230</name>
</gene>
<evidence type="ECO:0000256" key="7">
    <source>
        <dbReference type="ARBA" id="ARBA00047899"/>
    </source>
</evidence>
<sequence length="157" mass="17917">MYRDRGFHPLHIGDTLRGEQPTDPELLVFDKIGHGTTSTVWLCRNALDNVWCAVKVVSARDSRLRKLRGIAKKQYPPELRALIELKDMDTRKTHVVTPTNHFWIEGPNGRHLCLTMPLLGPSIRYAIEKTNNLPLAKELLFQVAKGIAFLRSCHICH</sequence>
<evidence type="ECO:0000256" key="9">
    <source>
        <dbReference type="PROSITE-ProRule" id="PRU10141"/>
    </source>
</evidence>
<comment type="caution">
    <text evidence="11">The sequence shown here is derived from an EMBL/GenBank/DDBJ whole genome shotgun (WGS) entry which is preliminary data.</text>
</comment>
<dbReference type="RefSeq" id="XP_040720435.1">
    <property type="nucleotide sequence ID" value="XM_040855203.1"/>
</dbReference>
<dbReference type="InterPro" id="IPR017441">
    <property type="entry name" value="Protein_kinase_ATP_BS"/>
</dbReference>
<keyword evidence="4 9" id="KW-0547">Nucleotide-binding</keyword>
<feature type="non-terminal residue" evidence="11">
    <location>
        <position position="157"/>
    </location>
</feature>
<dbReference type="GeneID" id="63771415"/>
<protein>
    <recommendedName>
        <fullName evidence="1">non-specific serine/threonine protein kinase</fullName>
        <ecNumber evidence="1">2.7.11.1</ecNumber>
    </recommendedName>
</protein>
<dbReference type="InterPro" id="IPR051334">
    <property type="entry name" value="SRPK"/>
</dbReference>
<dbReference type="EMBL" id="MCFJ01000002">
    <property type="protein sequence ID" value="ORY70485.1"/>
    <property type="molecule type" value="Genomic_DNA"/>
</dbReference>
<dbReference type="InterPro" id="IPR011009">
    <property type="entry name" value="Kinase-like_dom_sf"/>
</dbReference>
<dbReference type="PROSITE" id="PS00107">
    <property type="entry name" value="PROTEIN_KINASE_ATP"/>
    <property type="match status" value="1"/>
</dbReference>
<keyword evidence="12" id="KW-1185">Reference proteome</keyword>
<keyword evidence="2" id="KW-0723">Serine/threonine-protein kinase</keyword>
<keyword evidence="3" id="KW-0808">Transferase</keyword>
<evidence type="ECO:0000313" key="11">
    <source>
        <dbReference type="EMBL" id="ORY70485.1"/>
    </source>
</evidence>
<dbReference type="AlphaFoldDB" id="A0A1Y2EI62"/>
<dbReference type="PROSITE" id="PS50011">
    <property type="entry name" value="PROTEIN_KINASE_DOM"/>
    <property type="match status" value="1"/>
</dbReference>
<dbReference type="GO" id="GO:0005634">
    <property type="term" value="C:nucleus"/>
    <property type="evidence" value="ECO:0007669"/>
    <property type="project" value="TreeGrafter"/>
</dbReference>
<evidence type="ECO:0000313" key="12">
    <source>
        <dbReference type="Proteomes" id="UP000193689"/>
    </source>
</evidence>